<evidence type="ECO:0000313" key="8">
    <source>
        <dbReference type="Proteomes" id="UP000245288"/>
    </source>
</evidence>
<dbReference type="GO" id="GO:0005262">
    <property type="term" value="F:calcium channel activity"/>
    <property type="evidence" value="ECO:0007669"/>
    <property type="project" value="TreeGrafter"/>
</dbReference>
<evidence type="ECO:0000256" key="1">
    <source>
        <dbReference type="ARBA" id="ARBA00004141"/>
    </source>
</evidence>
<dbReference type="Proteomes" id="UP000245288">
    <property type="component" value="Unassembled WGS sequence"/>
</dbReference>
<feature type="transmembrane region" description="Helical" evidence="5">
    <location>
        <begin position="108"/>
        <end position="127"/>
    </location>
</feature>
<dbReference type="InterPro" id="IPR044880">
    <property type="entry name" value="NCX_ion-bd_dom_sf"/>
</dbReference>
<dbReference type="Pfam" id="PF01699">
    <property type="entry name" value="Na_Ca_ex"/>
    <property type="match status" value="2"/>
</dbReference>
<keyword evidence="8" id="KW-1185">Reference proteome</keyword>
<feature type="domain" description="Sodium/calcium exchanger membrane region" evidence="6">
    <location>
        <begin position="175"/>
        <end position="314"/>
    </location>
</feature>
<evidence type="ECO:0000259" key="6">
    <source>
        <dbReference type="Pfam" id="PF01699"/>
    </source>
</evidence>
<dbReference type="NCBIfam" id="TIGR00367">
    <property type="entry name" value="calcium/sodium antiporter"/>
    <property type="match status" value="1"/>
</dbReference>
<evidence type="ECO:0000256" key="2">
    <source>
        <dbReference type="ARBA" id="ARBA00022692"/>
    </source>
</evidence>
<keyword evidence="3 5" id="KW-1133">Transmembrane helix</keyword>
<reference evidence="7 8" key="1">
    <citation type="submission" date="2014-09" db="EMBL/GenBank/DDBJ databases">
        <title>Butyrate-producing bacteria isolated from human gut.</title>
        <authorList>
            <person name="Zhang Q."/>
            <person name="Zhao L."/>
        </authorList>
    </citation>
    <scope>NUCLEOTIDE SEQUENCE [LARGE SCALE GENOMIC DNA]</scope>
    <source>
        <strain evidence="7 8">21</strain>
    </source>
</reference>
<evidence type="ECO:0000256" key="4">
    <source>
        <dbReference type="ARBA" id="ARBA00023136"/>
    </source>
</evidence>
<feature type="transmembrane region" description="Helical" evidence="5">
    <location>
        <begin position="38"/>
        <end position="61"/>
    </location>
</feature>
<feature type="transmembrane region" description="Helical" evidence="5">
    <location>
        <begin position="296"/>
        <end position="315"/>
    </location>
</feature>
<name>A0A2V1JL68_EUBRA</name>
<gene>
    <name evidence="7" type="ORF">LG34_16600</name>
</gene>
<dbReference type="GO" id="GO:0008273">
    <property type="term" value="F:calcium, potassium:sodium antiporter activity"/>
    <property type="evidence" value="ECO:0007669"/>
    <property type="project" value="TreeGrafter"/>
</dbReference>
<proteinExistence type="predicted"/>
<dbReference type="GO" id="GO:0005886">
    <property type="term" value="C:plasma membrane"/>
    <property type="evidence" value="ECO:0007669"/>
    <property type="project" value="TreeGrafter"/>
</dbReference>
<feature type="transmembrane region" description="Helical" evidence="5">
    <location>
        <begin position="271"/>
        <end position="289"/>
    </location>
</feature>
<feature type="transmembrane region" description="Helical" evidence="5">
    <location>
        <begin position="209"/>
        <end position="231"/>
    </location>
</feature>
<evidence type="ECO:0000256" key="3">
    <source>
        <dbReference type="ARBA" id="ARBA00022989"/>
    </source>
</evidence>
<keyword evidence="2 5" id="KW-0812">Transmembrane</keyword>
<evidence type="ECO:0000256" key="5">
    <source>
        <dbReference type="SAM" id="Phobius"/>
    </source>
</evidence>
<keyword evidence="4 5" id="KW-0472">Membrane</keyword>
<dbReference type="GO" id="GO:0006874">
    <property type="term" value="P:intracellular calcium ion homeostasis"/>
    <property type="evidence" value="ECO:0007669"/>
    <property type="project" value="TreeGrafter"/>
</dbReference>
<dbReference type="InterPro" id="IPR004481">
    <property type="entry name" value="K/Na/Ca-exchanger"/>
</dbReference>
<protein>
    <submittedName>
        <fullName evidence="7">Sodium:proton exchanger</fullName>
    </submittedName>
</protein>
<evidence type="ECO:0000313" key="7">
    <source>
        <dbReference type="EMBL" id="PWE85310.1"/>
    </source>
</evidence>
<comment type="caution">
    <text evidence="7">The sequence shown here is derived from an EMBL/GenBank/DDBJ whole genome shotgun (WGS) entry which is preliminary data.</text>
</comment>
<feature type="domain" description="Sodium/calcium exchanger membrane region" evidence="6">
    <location>
        <begin position="7"/>
        <end position="148"/>
    </location>
</feature>
<sequence>MKSMILAIIGVIIGFVLLVKGADFFVEGSGSVAKKFNIPVFIIGMTIVAMGTSAPECAVSISASLRGINGMAISNVIGSNIFNLLVVCGVCALFQPLVIKKETLKKEFPFSVLVAVIIGVMGLAGMMVGHMDGIILVVIFALFLYWMVRSAKKSMQAGEDVEAEEIKDLPIWKCLVFIGGGLVAIVIGGQMVVNCSETIARGFGLSETLIGLTICSIGTSLPELVTSVVAARKNQAGMALGNVIGSNIFNILLVGGLASAISPIAVNMNNLIDIVILVAVSLYIMILVWRKQLLTRAGGVSMLAIYAAYMVYICVREVL</sequence>
<dbReference type="Gene3D" id="1.20.1420.30">
    <property type="entry name" value="NCX, central ion-binding region"/>
    <property type="match status" value="1"/>
</dbReference>
<dbReference type="OrthoDB" id="9794225at2"/>
<feature type="transmembrane region" description="Helical" evidence="5">
    <location>
        <begin position="6"/>
        <end position="26"/>
    </location>
</feature>
<accession>A0A2V1JL68</accession>
<dbReference type="PANTHER" id="PTHR10846:SF8">
    <property type="entry name" value="INNER MEMBRANE PROTEIN YRBG"/>
    <property type="match status" value="1"/>
</dbReference>
<feature type="transmembrane region" description="Helical" evidence="5">
    <location>
        <begin position="243"/>
        <end position="265"/>
    </location>
</feature>
<dbReference type="PANTHER" id="PTHR10846">
    <property type="entry name" value="SODIUM/POTASSIUM/CALCIUM EXCHANGER"/>
    <property type="match status" value="1"/>
</dbReference>
<comment type="subcellular location">
    <subcellularLocation>
        <location evidence="1">Membrane</location>
        <topology evidence="1">Multi-pass membrane protein</topology>
    </subcellularLocation>
</comment>
<organism evidence="7 8">
    <name type="scientific">Eubacterium ramulus</name>
    <dbReference type="NCBI Taxonomy" id="39490"/>
    <lineage>
        <taxon>Bacteria</taxon>
        <taxon>Bacillati</taxon>
        <taxon>Bacillota</taxon>
        <taxon>Clostridia</taxon>
        <taxon>Eubacteriales</taxon>
        <taxon>Eubacteriaceae</taxon>
        <taxon>Eubacterium</taxon>
    </lineage>
</organism>
<dbReference type="InterPro" id="IPR004837">
    <property type="entry name" value="NaCa_Exmemb"/>
</dbReference>
<feature type="transmembrane region" description="Helical" evidence="5">
    <location>
        <begin position="169"/>
        <end position="189"/>
    </location>
</feature>
<dbReference type="EMBL" id="JRFU01000227">
    <property type="protein sequence ID" value="PWE85310.1"/>
    <property type="molecule type" value="Genomic_DNA"/>
</dbReference>
<feature type="transmembrane region" description="Helical" evidence="5">
    <location>
        <begin position="81"/>
        <end position="99"/>
    </location>
</feature>
<dbReference type="AlphaFoldDB" id="A0A2V1JL68"/>